<accession>A0AAW4NU37</accession>
<gene>
    <name evidence="1" type="ORF">KZY68_12215</name>
</gene>
<dbReference type="RefSeq" id="WP_007133608.1">
    <property type="nucleotide sequence ID" value="NZ_CABKPN010000001.1"/>
</dbReference>
<reference evidence="1" key="1">
    <citation type="submission" date="2021-07" db="EMBL/GenBank/DDBJ databases">
        <title>Genomic diversity and antimicrobial resistance of Prevotella spp. isolated from chronic lung disease airways.</title>
        <authorList>
            <person name="Webb K.A."/>
            <person name="Olagoke O.S."/>
            <person name="Baird T."/>
            <person name="Neill J."/>
            <person name="Pham A."/>
            <person name="Wells T.J."/>
            <person name="Ramsay K.A."/>
            <person name="Bell S.C."/>
            <person name="Sarovich D.S."/>
            <person name="Price E.P."/>
        </authorList>
    </citation>
    <scope>NUCLEOTIDE SEQUENCE</scope>
    <source>
        <strain evidence="1">SCHI0047.S.3</strain>
    </source>
</reference>
<evidence type="ECO:0000313" key="2">
    <source>
        <dbReference type="Proteomes" id="UP001196873"/>
    </source>
</evidence>
<comment type="caution">
    <text evidence="1">The sequence shown here is derived from an EMBL/GenBank/DDBJ whole genome shotgun (WGS) entry which is preliminary data.</text>
</comment>
<protein>
    <submittedName>
        <fullName evidence="1">Uncharacterized protein</fullName>
    </submittedName>
</protein>
<dbReference type="AlphaFoldDB" id="A0AAW4NU37"/>
<name>A0AAW4NU37_9BACT</name>
<organism evidence="1 2">
    <name type="scientific">Segatella salivae</name>
    <dbReference type="NCBI Taxonomy" id="228604"/>
    <lineage>
        <taxon>Bacteria</taxon>
        <taxon>Pseudomonadati</taxon>
        <taxon>Bacteroidota</taxon>
        <taxon>Bacteroidia</taxon>
        <taxon>Bacteroidales</taxon>
        <taxon>Prevotellaceae</taxon>
        <taxon>Segatella</taxon>
    </lineage>
</organism>
<sequence length="231" mass="27032">MNIIQRNLFTKLRIDNFQTKEQLEPMSRFKLKKLMVLMKNIADMPAGEVTLSNPLLNKRLKKIQKEEATATQVSKETIYLLRIIIANVNATMNHGIPVRGIIQLGQYLRSRGEKVDFMKLERWLSKLHVSRLAQLQGNILIDLLGFEKAELPFVKQPEKEAISLTLRSITNIEHDTEEWHFRQGNSVFVHNNQKLLRRNLRRSMRYIDYAPIETTSNFLLNFSRSLSEIEE</sequence>
<proteinExistence type="predicted"/>
<dbReference type="EMBL" id="JAHXRF010000021">
    <property type="protein sequence ID" value="MBW4866747.1"/>
    <property type="molecule type" value="Genomic_DNA"/>
</dbReference>
<dbReference type="Proteomes" id="UP001196873">
    <property type="component" value="Unassembled WGS sequence"/>
</dbReference>
<evidence type="ECO:0000313" key="1">
    <source>
        <dbReference type="EMBL" id="MBW4866747.1"/>
    </source>
</evidence>